<keyword evidence="4" id="KW-1185">Reference proteome</keyword>
<dbReference type="Proteomes" id="UP000193648">
    <property type="component" value="Unassembled WGS sequence"/>
</dbReference>
<dbReference type="OrthoDB" id="411251at2759"/>
<dbReference type="CDD" id="cd00130">
    <property type="entry name" value="PAS"/>
    <property type="match status" value="2"/>
</dbReference>
<evidence type="ECO:0000256" key="1">
    <source>
        <dbReference type="SAM" id="MobiDB-lite"/>
    </source>
</evidence>
<feature type="region of interest" description="Disordered" evidence="1">
    <location>
        <begin position="426"/>
        <end position="469"/>
    </location>
</feature>
<feature type="compositionally biased region" description="Low complexity" evidence="1">
    <location>
        <begin position="426"/>
        <end position="437"/>
    </location>
</feature>
<dbReference type="SUPFAM" id="SSF55785">
    <property type="entry name" value="PYP-like sensor domain (PAS domain)"/>
    <property type="match status" value="2"/>
</dbReference>
<dbReference type="Gene3D" id="3.30.450.20">
    <property type="entry name" value="PAS domain"/>
    <property type="match status" value="1"/>
</dbReference>
<feature type="compositionally biased region" description="Polar residues" evidence="1">
    <location>
        <begin position="446"/>
        <end position="456"/>
    </location>
</feature>
<dbReference type="RefSeq" id="XP_021880295.1">
    <property type="nucleotide sequence ID" value="XM_022024556.1"/>
</dbReference>
<evidence type="ECO:0000259" key="2">
    <source>
        <dbReference type="PROSITE" id="PS50112"/>
    </source>
</evidence>
<dbReference type="SMART" id="SM00091">
    <property type="entry name" value="PAS"/>
    <property type="match status" value="2"/>
</dbReference>
<dbReference type="InParanoid" id="A0A1Y2GL23"/>
<dbReference type="EMBL" id="MCFF01000024">
    <property type="protein sequence ID" value="ORZ12946.1"/>
    <property type="molecule type" value="Genomic_DNA"/>
</dbReference>
<feature type="domain" description="PAS" evidence="2">
    <location>
        <begin position="13"/>
        <end position="65"/>
    </location>
</feature>
<proteinExistence type="predicted"/>
<reference evidence="3 4" key="1">
    <citation type="submission" date="2016-07" db="EMBL/GenBank/DDBJ databases">
        <title>Pervasive Adenine N6-methylation of Active Genes in Fungi.</title>
        <authorList>
            <consortium name="DOE Joint Genome Institute"/>
            <person name="Mondo S.J."/>
            <person name="Dannebaum R.O."/>
            <person name="Kuo R.C."/>
            <person name="Labutti K."/>
            <person name="Haridas S."/>
            <person name="Kuo A."/>
            <person name="Salamov A."/>
            <person name="Ahrendt S.R."/>
            <person name="Lipzen A."/>
            <person name="Sullivan W."/>
            <person name="Andreopoulos W.B."/>
            <person name="Clum A."/>
            <person name="Lindquist E."/>
            <person name="Daum C."/>
            <person name="Ramamoorthy G.K."/>
            <person name="Gryganskyi A."/>
            <person name="Culley D."/>
            <person name="Magnuson J.K."/>
            <person name="James T.Y."/>
            <person name="O'Malley M.A."/>
            <person name="Stajich J.E."/>
            <person name="Spatafora J.W."/>
            <person name="Visel A."/>
            <person name="Grigoriev I.V."/>
        </authorList>
    </citation>
    <scope>NUCLEOTIDE SEQUENCE [LARGE SCALE GENOMIC DNA]</scope>
    <source>
        <strain evidence="3 4">NRRL 3116</strain>
    </source>
</reference>
<name>A0A1Y2GL23_9FUNG</name>
<dbReference type="PROSITE" id="PS50112">
    <property type="entry name" value="PAS"/>
    <property type="match status" value="1"/>
</dbReference>
<evidence type="ECO:0000313" key="3">
    <source>
        <dbReference type="EMBL" id="ORZ12946.1"/>
    </source>
</evidence>
<gene>
    <name evidence="3" type="ORF">BCR41DRAFT_355946</name>
</gene>
<dbReference type="InterPro" id="IPR035965">
    <property type="entry name" value="PAS-like_dom_sf"/>
</dbReference>
<dbReference type="InterPro" id="IPR000014">
    <property type="entry name" value="PAS"/>
</dbReference>
<evidence type="ECO:0000313" key="4">
    <source>
        <dbReference type="Proteomes" id="UP000193648"/>
    </source>
</evidence>
<comment type="caution">
    <text evidence="3">The sequence shown here is derived from an EMBL/GenBank/DDBJ whole genome shotgun (WGS) entry which is preliminary data.</text>
</comment>
<sequence>MFQADNYISFHDLSPEARILWVSPSMMDVLGYSSEDVVGRNAYDIIYPDDHTQGRVVHKENVMNDFVASQVVLRYKAKDGRAVPCVAVFSLCYDFILNCSTLVDPSAAAYRHLRAHSSAMTRLVGSRKAEFERIKRHHEAFAANSWNHHGLEPELRVCMIMNRFTRNLVIMYASSACESIFHIDADSIVGKPVLLFVRADDLAPFVEQMDSVKASSAISHMRFWFQSPHWPREIPCEAIMFGAADGIVAIMRRCKPFLRKQFITDSSHCGPYHHHNNNNNKSLGSSWSSLASAARSRLSTPSTSFNSTSSLKYPSQTASPGYYAASRARLNKIRIVDENDGRLRPLAIPKDDPNLLSDTSLPAAFKEHRAQYVEEEEEDDDSIEVENEEEVERLSIGLDDGETHMDFNLVQGTKEMDIGGGNRFHYQQQQQQQQQYYDSHHDHGSVYNSQYSSHSNILDRTRNNRTSQS</sequence>
<dbReference type="NCBIfam" id="TIGR00229">
    <property type="entry name" value="sensory_box"/>
    <property type="match status" value="1"/>
</dbReference>
<protein>
    <recommendedName>
        <fullName evidence="2">PAS domain-containing protein</fullName>
    </recommendedName>
</protein>
<organism evidence="3 4">
    <name type="scientific">Lobosporangium transversale</name>
    <dbReference type="NCBI Taxonomy" id="64571"/>
    <lineage>
        <taxon>Eukaryota</taxon>
        <taxon>Fungi</taxon>
        <taxon>Fungi incertae sedis</taxon>
        <taxon>Mucoromycota</taxon>
        <taxon>Mortierellomycotina</taxon>
        <taxon>Mortierellomycetes</taxon>
        <taxon>Mortierellales</taxon>
        <taxon>Mortierellaceae</taxon>
        <taxon>Lobosporangium</taxon>
    </lineage>
</organism>
<dbReference type="Pfam" id="PF13426">
    <property type="entry name" value="PAS_9"/>
    <property type="match status" value="1"/>
</dbReference>
<accession>A0A1Y2GL23</accession>
<dbReference type="AlphaFoldDB" id="A0A1Y2GL23"/>
<dbReference type="GeneID" id="33566400"/>
<dbReference type="STRING" id="64571.A0A1Y2GL23"/>